<reference evidence="3" key="1">
    <citation type="submission" date="2011-05" db="EMBL/GenBank/DDBJ databases">
        <authorList>
            <person name="Richards S.R."/>
            <person name="Qu J."/>
            <person name="Jiang H."/>
            <person name="Jhangiani S.N."/>
            <person name="Agravi P."/>
            <person name="Goodspeed R."/>
            <person name="Gross S."/>
            <person name="Mandapat C."/>
            <person name="Jackson L."/>
            <person name="Mathew T."/>
            <person name="Pu L."/>
            <person name="Thornton R."/>
            <person name="Saada N."/>
            <person name="Wilczek-Boney K.B."/>
            <person name="Lee S."/>
            <person name="Kovar C."/>
            <person name="Wu Y."/>
            <person name="Scherer S.E."/>
            <person name="Worley K.C."/>
            <person name="Muzny D.M."/>
            <person name="Gibbs R."/>
        </authorList>
    </citation>
    <scope>NUCLEOTIDE SEQUENCE</scope>
    <source>
        <strain evidence="3">Brora</strain>
    </source>
</reference>
<evidence type="ECO:0000256" key="1">
    <source>
        <dbReference type="SAM" id="MobiDB-lite"/>
    </source>
</evidence>
<evidence type="ECO:0000313" key="3">
    <source>
        <dbReference type="Proteomes" id="UP000014500"/>
    </source>
</evidence>
<dbReference type="EMBL" id="JH431165">
    <property type="status" value="NOT_ANNOTATED_CDS"/>
    <property type="molecule type" value="Genomic_DNA"/>
</dbReference>
<protein>
    <submittedName>
        <fullName evidence="2">Uncharacterized protein</fullName>
    </submittedName>
</protein>
<accession>T1INF5</accession>
<dbReference type="Proteomes" id="UP000014500">
    <property type="component" value="Unassembled WGS sequence"/>
</dbReference>
<reference evidence="2" key="2">
    <citation type="submission" date="2015-02" db="UniProtKB">
        <authorList>
            <consortium name="EnsemblMetazoa"/>
        </authorList>
    </citation>
    <scope>IDENTIFICATION</scope>
</reference>
<name>T1INF5_STRMM</name>
<organism evidence="2 3">
    <name type="scientific">Strigamia maritima</name>
    <name type="common">European centipede</name>
    <name type="synonym">Geophilus maritimus</name>
    <dbReference type="NCBI Taxonomy" id="126957"/>
    <lineage>
        <taxon>Eukaryota</taxon>
        <taxon>Metazoa</taxon>
        <taxon>Ecdysozoa</taxon>
        <taxon>Arthropoda</taxon>
        <taxon>Myriapoda</taxon>
        <taxon>Chilopoda</taxon>
        <taxon>Pleurostigmophora</taxon>
        <taxon>Geophilomorpha</taxon>
        <taxon>Linotaeniidae</taxon>
        <taxon>Strigamia</taxon>
    </lineage>
</organism>
<dbReference type="OMA" id="REATTHT"/>
<evidence type="ECO:0000313" key="2">
    <source>
        <dbReference type="EnsemblMetazoa" id="SMAR002532-PA"/>
    </source>
</evidence>
<keyword evidence="3" id="KW-1185">Reference proteome</keyword>
<dbReference type="AlphaFoldDB" id="T1INF5"/>
<proteinExistence type="predicted"/>
<dbReference type="HOGENOM" id="CLU_463315_0_0_1"/>
<feature type="compositionally biased region" description="Basic and acidic residues" evidence="1">
    <location>
        <begin position="15"/>
        <end position="39"/>
    </location>
</feature>
<feature type="compositionally biased region" description="Polar residues" evidence="1">
    <location>
        <begin position="52"/>
        <end position="63"/>
    </location>
</feature>
<feature type="region of interest" description="Disordered" evidence="1">
    <location>
        <begin position="1"/>
        <end position="63"/>
    </location>
</feature>
<sequence>MMDVFASILEGPDSTEDKKTSSEETKRASSSEETKKTSSSEDNPIVAKSDNRTNSFNVKQTQSDSVLPRIPIFPGSMFLSPSMASRLTSNMHKRKRMNGNKNRSPFPGMARNMGGIFPQQNSFPFMQRPIPPMLQLGAGRLMAQDFLHRPGMESFLPIIGNTMTRPGSPFGPTGTSGFDTSGIQNSNSFSSSFGSNPLINSQFRQGSSFGSGGISSSSDLSGGMSSLSSLGSGINGLGGGMSGLGGGFGGLGGGMSGLGSGMSGLGGGFGGLGGGMSGLGGGIGGLSGLGGGIGGLRSGLGGFGGGIGGFSGLGGGMSGLGGFGGGLGGGMSGLGGLGSGLGGLGGGLGGLGGFNGGFGGLGSGLNPTLSGMSGLGLQNPSLRFTGSGSGIDFSSGDSQTSNFGMGSTQDDFDLAQRPLGLAKNSSLSMFESGNSFGMNPLLGANKFAMGLNGMPMINPLLIQQAGLLGLNQRLLAQARPNPLLVQSLMAGGGNGLTPMIQPGGLLSLQPQKSFLDLTNGRNANSMDNLFRPNRTFDVLSGGVFSGSNRDVTKMTNELPEKARVIIEPISQLSSPAISEGSTTTLSSNH</sequence>
<dbReference type="EnsemblMetazoa" id="SMAR002532-RA">
    <property type="protein sequence ID" value="SMAR002532-PA"/>
    <property type="gene ID" value="SMAR002532"/>
</dbReference>
<dbReference type="STRING" id="126957.T1INF5"/>